<feature type="compositionally biased region" description="Basic residues" evidence="2">
    <location>
        <begin position="589"/>
        <end position="601"/>
    </location>
</feature>
<dbReference type="GO" id="GO:0000122">
    <property type="term" value="P:negative regulation of transcription by RNA polymerase II"/>
    <property type="evidence" value="ECO:0007669"/>
    <property type="project" value="TreeGrafter"/>
</dbReference>
<feature type="compositionally biased region" description="Basic and acidic residues" evidence="2">
    <location>
        <begin position="183"/>
        <end position="202"/>
    </location>
</feature>
<feature type="compositionally biased region" description="Polar residues" evidence="2">
    <location>
        <begin position="203"/>
        <end position="213"/>
    </location>
</feature>
<dbReference type="SUPFAM" id="SSF46579">
    <property type="entry name" value="Prefoldin"/>
    <property type="match status" value="1"/>
</dbReference>
<evidence type="ECO:0000313" key="4">
    <source>
        <dbReference type="EMBL" id="KAJ9132964.1"/>
    </source>
</evidence>
<gene>
    <name evidence="4" type="ORF">NKR23_g11082</name>
</gene>
<feature type="region of interest" description="Disordered" evidence="2">
    <location>
        <begin position="566"/>
        <end position="601"/>
    </location>
</feature>
<feature type="region of interest" description="Disordered" evidence="2">
    <location>
        <begin position="304"/>
        <end position="342"/>
    </location>
</feature>
<feature type="compositionally biased region" description="Basic and acidic residues" evidence="2">
    <location>
        <begin position="424"/>
        <end position="436"/>
    </location>
</feature>
<dbReference type="GO" id="GO:0019212">
    <property type="term" value="F:phosphatase inhibitor activity"/>
    <property type="evidence" value="ECO:0007669"/>
    <property type="project" value="TreeGrafter"/>
</dbReference>
<feature type="domain" description="DUF3835" evidence="3">
    <location>
        <begin position="523"/>
        <end position="598"/>
    </location>
</feature>
<dbReference type="Proteomes" id="UP001174694">
    <property type="component" value="Unassembled WGS sequence"/>
</dbReference>
<dbReference type="Pfam" id="PF12927">
    <property type="entry name" value="DUF3835"/>
    <property type="match status" value="1"/>
</dbReference>
<dbReference type="GO" id="GO:0003714">
    <property type="term" value="F:transcription corepressor activity"/>
    <property type="evidence" value="ECO:0007669"/>
    <property type="project" value="TreeGrafter"/>
</dbReference>
<dbReference type="AlphaFoldDB" id="A0AA38R471"/>
<keyword evidence="1" id="KW-0175">Coiled coil</keyword>
<feature type="region of interest" description="Disordered" evidence="2">
    <location>
        <begin position="487"/>
        <end position="520"/>
    </location>
</feature>
<dbReference type="InterPro" id="IPR039553">
    <property type="entry name" value="Prefoldin-like"/>
</dbReference>
<evidence type="ECO:0000256" key="2">
    <source>
        <dbReference type="SAM" id="MobiDB-lite"/>
    </source>
</evidence>
<proteinExistence type="predicted"/>
<evidence type="ECO:0000259" key="3">
    <source>
        <dbReference type="Pfam" id="PF12927"/>
    </source>
</evidence>
<keyword evidence="5" id="KW-1185">Reference proteome</keyword>
<feature type="compositionally biased region" description="Acidic residues" evidence="2">
    <location>
        <begin position="309"/>
        <end position="333"/>
    </location>
</feature>
<dbReference type="InterPro" id="IPR052255">
    <property type="entry name" value="RNA_pol_II_subunit5-mediator"/>
</dbReference>
<name>A0AA38R471_9PEZI</name>
<comment type="caution">
    <text evidence="4">The sequence shown here is derived from an EMBL/GenBank/DDBJ whole genome shotgun (WGS) entry which is preliminary data.</text>
</comment>
<reference evidence="4" key="1">
    <citation type="submission" date="2022-07" db="EMBL/GenBank/DDBJ databases">
        <title>Fungi with potential for degradation of polypropylene.</title>
        <authorList>
            <person name="Gostincar C."/>
        </authorList>
    </citation>
    <scope>NUCLEOTIDE SEQUENCE</scope>
    <source>
        <strain evidence="4">EXF-13308</strain>
    </source>
</reference>
<dbReference type="Pfam" id="PF13758">
    <property type="entry name" value="Prefoldin_3"/>
    <property type="match status" value="1"/>
</dbReference>
<evidence type="ECO:0000313" key="5">
    <source>
        <dbReference type="Proteomes" id="UP001174694"/>
    </source>
</evidence>
<dbReference type="PANTHER" id="PTHR15111">
    <property type="entry name" value="RNA POLYMERASE II SUBUNIT 5-MEDIATING PROTEIN NNX3"/>
    <property type="match status" value="1"/>
</dbReference>
<dbReference type="InterPro" id="IPR024325">
    <property type="entry name" value="DUF3835"/>
</dbReference>
<organism evidence="4 5">
    <name type="scientific">Pleurostoma richardsiae</name>
    <dbReference type="NCBI Taxonomy" id="41990"/>
    <lineage>
        <taxon>Eukaryota</taxon>
        <taxon>Fungi</taxon>
        <taxon>Dikarya</taxon>
        <taxon>Ascomycota</taxon>
        <taxon>Pezizomycotina</taxon>
        <taxon>Sordariomycetes</taxon>
        <taxon>Sordariomycetidae</taxon>
        <taxon>Calosphaeriales</taxon>
        <taxon>Pleurostomataceae</taxon>
        <taxon>Pleurostoma</taxon>
    </lineage>
</organism>
<accession>A0AA38R471</accession>
<feature type="region of interest" description="Disordered" evidence="2">
    <location>
        <begin position="358"/>
        <end position="442"/>
    </location>
</feature>
<dbReference type="PANTHER" id="PTHR15111:SF0">
    <property type="entry name" value="UNCONVENTIONAL PREFOLDIN RPB5 INTERACTOR 1"/>
    <property type="match status" value="1"/>
</dbReference>
<dbReference type="EMBL" id="JANBVO010000054">
    <property type="protein sequence ID" value="KAJ9132964.1"/>
    <property type="molecule type" value="Genomic_DNA"/>
</dbReference>
<protein>
    <recommendedName>
        <fullName evidence="3">DUF3835 domain-containing protein</fullName>
    </recommendedName>
</protein>
<feature type="coiled-coil region" evidence="1">
    <location>
        <begin position="8"/>
        <end position="45"/>
    </location>
</feature>
<evidence type="ECO:0000256" key="1">
    <source>
        <dbReference type="SAM" id="Coils"/>
    </source>
</evidence>
<dbReference type="GO" id="GO:0003682">
    <property type="term" value="F:chromatin binding"/>
    <property type="evidence" value="ECO:0007669"/>
    <property type="project" value="TreeGrafter"/>
</dbReference>
<feature type="region of interest" description="Disordered" evidence="2">
    <location>
        <begin position="177"/>
        <end position="284"/>
    </location>
</feature>
<sequence>MAAVKDSFLDLERHIQLLEQNVERLRNALQHWQLWEAEYEALKEEIESLPAPVGRKDLARIRRDFDGQIVNQKEVAEIIGATNFKEPEKIVNILSRRIDYVSQNVGTLEKQLGAAENKLAAATIVSNPDVRHEDGEAVTDIIEQLDDDDNVLSYRIQKPGDVKPQLLEALEKAGIKDLPGLEQKPETVAEENRSGEKREDGSARSQVLASTSDPAPEAEVPSKRPTLKKTVSFAEDTKPGHDTSEDEEPTSTAAKRLQSIMQKAREQQLPGAEPPVIPIDESDEDAELRREMLRYGMSDIAPIVAELAIESDESDDEGYDDGEDGQDDDDDEDQYGRYKYSVIDDDYRQRMLELEKRLGVESSTSSRDQPETAVPEEGVGRITVVSESSQNGAAAPGSNMKKPKQPKAEARAVRFSESLDIAPDEVRIQPTDRKSEAQVNPVSDVVVEGTRKVRRNADTQPKKVSRFRKDLTTSTMNGERNNFVASTTIGTSVPKGPTDVPSRFLDDDTGVSVAPSGPEGKTIAEQVLERDVPAEPKAPDEFDAALIHQEAAVEYHRMRNRLIQKEGGFMKEDENPIRPLSEEEGGPKRMSRFKAARLSRQ</sequence>